<dbReference type="Proteomes" id="UP001222325">
    <property type="component" value="Unassembled WGS sequence"/>
</dbReference>
<evidence type="ECO:0000256" key="3">
    <source>
        <dbReference type="ARBA" id="ARBA00035112"/>
    </source>
</evidence>
<dbReference type="PANTHER" id="PTHR33365:SF11">
    <property type="entry name" value="TAT PATHWAY SIGNAL SEQUENCE"/>
    <property type="match status" value="1"/>
</dbReference>
<evidence type="ECO:0000256" key="1">
    <source>
        <dbReference type="ARBA" id="ARBA00004685"/>
    </source>
</evidence>
<comment type="caution">
    <text evidence="4">The sequence shown here is derived from an EMBL/GenBank/DDBJ whole genome shotgun (WGS) entry which is preliminary data.</text>
</comment>
<dbReference type="AlphaFoldDB" id="A0AAD6TV50"/>
<dbReference type="EMBL" id="JARJCN010000073">
    <property type="protein sequence ID" value="KAJ7077412.1"/>
    <property type="molecule type" value="Genomic_DNA"/>
</dbReference>
<comment type="pathway">
    <text evidence="1">Mycotoxin biosynthesis.</text>
</comment>
<sequence>MHIIPASSRYELGAESWHNLLPEGGHIVHASGADGVVQTYTVALFHQLRCLEILHDAYVDEGSHLTSPLAAHCMNYLRQTILCQMDMRTEVQGSIFTYNGFDQLCYDWEVIYDAAQKNFDDYSKFR</sequence>
<keyword evidence="5" id="KW-1185">Reference proteome</keyword>
<organism evidence="4 5">
    <name type="scientific">Mycena belliarum</name>
    <dbReference type="NCBI Taxonomy" id="1033014"/>
    <lineage>
        <taxon>Eukaryota</taxon>
        <taxon>Fungi</taxon>
        <taxon>Dikarya</taxon>
        <taxon>Basidiomycota</taxon>
        <taxon>Agaricomycotina</taxon>
        <taxon>Agaricomycetes</taxon>
        <taxon>Agaricomycetidae</taxon>
        <taxon>Agaricales</taxon>
        <taxon>Marasmiineae</taxon>
        <taxon>Mycenaceae</taxon>
        <taxon>Mycena</taxon>
    </lineage>
</organism>
<gene>
    <name evidence="4" type="ORF">B0H15DRAFT_789665</name>
</gene>
<dbReference type="Pfam" id="PF11807">
    <property type="entry name" value="UstYa"/>
    <property type="match status" value="1"/>
</dbReference>
<keyword evidence="2" id="KW-0560">Oxidoreductase</keyword>
<reference evidence="4" key="1">
    <citation type="submission" date="2023-03" db="EMBL/GenBank/DDBJ databases">
        <title>Massive genome expansion in bonnet fungi (Mycena s.s.) driven by repeated elements and novel gene families across ecological guilds.</title>
        <authorList>
            <consortium name="Lawrence Berkeley National Laboratory"/>
            <person name="Harder C.B."/>
            <person name="Miyauchi S."/>
            <person name="Viragh M."/>
            <person name="Kuo A."/>
            <person name="Thoen E."/>
            <person name="Andreopoulos B."/>
            <person name="Lu D."/>
            <person name="Skrede I."/>
            <person name="Drula E."/>
            <person name="Henrissat B."/>
            <person name="Morin E."/>
            <person name="Kohler A."/>
            <person name="Barry K."/>
            <person name="LaButti K."/>
            <person name="Morin E."/>
            <person name="Salamov A."/>
            <person name="Lipzen A."/>
            <person name="Mereny Z."/>
            <person name="Hegedus B."/>
            <person name="Baldrian P."/>
            <person name="Stursova M."/>
            <person name="Weitz H."/>
            <person name="Taylor A."/>
            <person name="Grigoriev I.V."/>
            <person name="Nagy L.G."/>
            <person name="Martin F."/>
            <person name="Kauserud H."/>
        </authorList>
    </citation>
    <scope>NUCLEOTIDE SEQUENCE</scope>
    <source>
        <strain evidence="4">CBHHK173m</strain>
    </source>
</reference>
<dbReference type="GO" id="GO:0016491">
    <property type="term" value="F:oxidoreductase activity"/>
    <property type="evidence" value="ECO:0007669"/>
    <property type="project" value="UniProtKB-KW"/>
</dbReference>
<accession>A0AAD6TV50</accession>
<evidence type="ECO:0000256" key="2">
    <source>
        <dbReference type="ARBA" id="ARBA00023002"/>
    </source>
</evidence>
<dbReference type="InterPro" id="IPR021765">
    <property type="entry name" value="UstYa-like"/>
</dbReference>
<comment type="similarity">
    <text evidence="3">Belongs to the ustYa family.</text>
</comment>
<dbReference type="GO" id="GO:0043386">
    <property type="term" value="P:mycotoxin biosynthetic process"/>
    <property type="evidence" value="ECO:0007669"/>
    <property type="project" value="InterPro"/>
</dbReference>
<name>A0AAD6TV50_9AGAR</name>
<dbReference type="PANTHER" id="PTHR33365">
    <property type="entry name" value="YALI0B05434P"/>
    <property type="match status" value="1"/>
</dbReference>
<proteinExistence type="inferred from homology"/>
<evidence type="ECO:0000313" key="5">
    <source>
        <dbReference type="Proteomes" id="UP001222325"/>
    </source>
</evidence>
<protein>
    <submittedName>
        <fullName evidence="4">Uncharacterized protein</fullName>
    </submittedName>
</protein>
<evidence type="ECO:0000313" key="4">
    <source>
        <dbReference type="EMBL" id="KAJ7077412.1"/>
    </source>
</evidence>